<evidence type="ECO:0000313" key="6">
    <source>
        <dbReference type="Proteomes" id="UP000634529"/>
    </source>
</evidence>
<comment type="subcellular location">
    <subcellularLocation>
        <location evidence="1">Cell envelope</location>
    </subcellularLocation>
</comment>
<organism evidence="5 6">
    <name type="scientific">Paenibacillus arenosi</name>
    <dbReference type="NCBI Taxonomy" id="2774142"/>
    <lineage>
        <taxon>Bacteria</taxon>
        <taxon>Bacillati</taxon>
        <taxon>Bacillota</taxon>
        <taxon>Bacilli</taxon>
        <taxon>Bacillales</taxon>
        <taxon>Paenibacillaceae</taxon>
        <taxon>Paenibacillus</taxon>
    </lineage>
</organism>
<evidence type="ECO:0000256" key="4">
    <source>
        <dbReference type="ARBA" id="ARBA00022729"/>
    </source>
</evidence>
<dbReference type="PANTHER" id="PTHR43649">
    <property type="entry name" value="ARABINOSE-BINDING PROTEIN-RELATED"/>
    <property type="match status" value="1"/>
</dbReference>
<dbReference type="Pfam" id="PF01547">
    <property type="entry name" value="SBP_bac_1"/>
    <property type="match status" value="1"/>
</dbReference>
<protein>
    <submittedName>
        <fullName evidence="5">Extracellular solute-binding protein</fullName>
    </submittedName>
</protein>
<evidence type="ECO:0000256" key="3">
    <source>
        <dbReference type="ARBA" id="ARBA00022448"/>
    </source>
</evidence>
<keyword evidence="6" id="KW-1185">Reference proteome</keyword>
<keyword evidence="4" id="KW-0732">Signal</keyword>
<dbReference type="PROSITE" id="PS51257">
    <property type="entry name" value="PROKAR_LIPOPROTEIN"/>
    <property type="match status" value="1"/>
</dbReference>
<sequence>MKGKLRGFKRWKQAVLLLSIMMLLSGCLGSKPVLEELDKNGKGTLKILAYDEKWFFQEYGNAFTLHYPNIEIEIVETRHLLQQQTEKDIDYGTALAQLIDEQRPDVLTLAPHYYEKLALDGKLYNIEPIVKQEQFDLAGYMPGLIDLMREQGGGTLYGLAPYFHTEVIYYNADVFKTNRIELPKSGMSWQELFNLAARFENAGMPGLYAGDEHADQMLYRVASTLSLQMFDGKGEHVQLESEGWKQAYTMVTDAIRAGTLQTRKWGDTSYLRSENHLFLQGKAAMTISGSNLIHQLNDSRNKKASKMDWGIVPVPIDPAYPNETSSANVYEYFAIHAQSNNKRAAWEFVKYINSPEMAQASSSIYYKLPTRTGFVKSVQGKSTDPFYALQIKNQKHEYMSKRIPDEFSSVYTPLRAEALRAITANEKTVDEALAELQQQAQAAFQQVRQKSSGK</sequence>
<comment type="caution">
    <text evidence="5">The sequence shown here is derived from an EMBL/GenBank/DDBJ whole genome shotgun (WGS) entry which is preliminary data.</text>
</comment>
<evidence type="ECO:0000313" key="5">
    <source>
        <dbReference type="EMBL" id="MBD8499532.1"/>
    </source>
</evidence>
<dbReference type="InterPro" id="IPR050490">
    <property type="entry name" value="Bact_solute-bd_prot1"/>
</dbReference>
<dbReference type="RefSeq" id="WP_192025867.1">
    <property type="nucleotide sequence ID" value="NZ_JACYTN010000012.1"/>
</dbReference>
<comment type="similarity">
    <text evidence="2">Belongs to the bacterial solute-binding protein 1 family.</text>
</comment>
<dbReference type="Proteomes" id="UP000634529">
    <property type="component" value="Unassembled WGS sequence"/>
</dbReference>
<evidence type="ECO:0000256" key="2">
    <source>
        <dbReference type="ARBA" id="ARBA00008520"/>
    </source>
</evidence>
<gene>
    <name evidence="5" type="ORF">IFO66_14645</name>
</gene>
<dbReference type="PANTHER" id="PTHR43649:SF31">
    <property type="entry name" value="SN-GLYCEROL-3-PHOSPHATE-BINDING PERIPLASMIC PROTEIN UGPB"/>
    <property type="match status" value="1"/>
</dbReference>
<dbReference type="EMBL" id="JACYTN010000012">
    <property type="protein sequence ID" value="MBD8499532.1"/>
    <property type="molecule type" value="Genomic_DNA"/>
</dbReference>
<proteinExistence type="inferred from homology"/>
<dbReference type="InterPro" id="IPR006059">
    <property type="entry name" value="SBP"/>
</dbReference>
<name>A0ABR9AZF7_9BACL</name>
<keyword evidence="3" id="KW-0813">Transport</keyword>
<evidence type="ECO:0000256" key="1">
    <source>
        <dbReference type="ARBA" id="ARBA00004196"/>
    </source>
</evidence>
<accession>A0ABR9AZF7</accession>
<reference evidence="5 6" key="1">
    <citation type="submission" date="2020-09" db="EMBL/GenBank/DDBJ databases">
        <title>Paenibacillus sp. CAU 1523 isolated from sand of Haeundae Beach.</title>
        <authorList>
            <person name="Kim W."/>
        </authorList>
    </citation>
    <scope>NUCLEOTIDE SEQUENCE [LARGE SCALE GENOMIC DNA]</scope>
    <source>
        <strain evidence="5 6">CAU 1523</strain>
    </source>
</reference>
<dbReference type="Gene3D" id="3.40.190.10">
    <property type="entry name" value="Periplasmic binding protein-like II"/>
    <property type="match status" value="1"/>
</dbReference>
<dbReference type="SUPFAM" id="SSF53850">
    <property type="entry name" value="Periplasmic binding protein-like II"/>
    <property type="match status" value="1"/>
</dbReference>